<reference evidence="2" key="1">
    <citation type="submission" date="2021-01" db="EMBL/GenBank/DDBJ databases">
        <authorList>
            <person name="Corre E."/>
            <person name="Pelletier E."/>
            <person name="Niang G."/>
            <person name="Scheremetjew M."/>
            <person name="Finn R."/>
            <person name="Kale V."/>
            <person name="Holt S."/>
            <person name="Cochrane G."/>
            <person name="Meng A."/>
            <person name="Brown T."/>
            <person name="Cohen L."/>
        </authorList>
    </citation>
    <scope>NUCLEOTIDE SEQUENCE</scope>
    <source>
        <strain evidence="2">RCC3387</strain>
    </source>
</reference>
<feature type="compositionally biased region" description="Low complexity" evidence="1">
    <location>
        <begin position="28"/>
        <end position="42"/>
    </location>
</feature>
<feature type="compositionally biased region" description="Acidic residues" evidence="1">
    <location>
        <begin position="14"/>
        <end position="26"/>
    </location>
</feature>
<dbReference type="AlphaFoldDB" id="A0A7S2Q5C6"/>
<feature type="region of interest" description="Disordered" evidence="1">
    <location>
        <begin position="54"/>
        <end position="111"/>
    </location>
</feature>
<name>A0A7S2Q5C6_9DINO</name>
<evidence type="ECO:0000313" key="2">
    <source>
        <dbReference type="EMBL" id="CAD9633105.1"/>
    </source>
</evidence>
<evidence type="ECO:0000256" key="1">
    <source>
        <dbReference type="SAM" id="MobiDB-lite"/>
    </source>
</evidence>
<feature type="region of interest" description="Disordered" evidence="1">
    <location>
        <begin position="1"/>
        <end position="42"/>
    </location>
</feature>
<accession>A0A7S2Q5C6</accession>
<proteinExistence type="predicted"/>
<protein>
    <submittedName>
        <fullName evidence="2">Uncharacterized protein</fullName>
    </submittedName>
</protein>
<organism evidence="2">
    <name type="scientific">Zooxanthella nutricula</name>
    <dbReference type="NCBI Taxonomy" id="1333877"/>
    <lineage>
        <taxon>Eukaryota</taxon>
        <taxon>Sar</taxon>
        <taxon>Alveolata</taxon>
        <taxon>Dinophyceae</taxon>
        <taxon>Peridiniales</taxon>
        <taxon>Peridiniales incertae sedis</taxon>
        <taxon>Zooxanthella</taxon>
    </lineage>
</organism>
<sequence>MGPIAEGAEHEELEHEDTDEDAEDPNEAAPLPRSPSASSCSSLSELSAVWGSSVSCASTDLPSDDEQDSDSWSFVLQKKKASKASPPPSSRAHGPGKGRSAAKYADIFGAM</sequence>
<gene>
    <name evidence="2" type="ORF">BRAN1462_LOCUS51083</name>
</gene>
<dbReference type="EMBL" id="HBGW01080445">
    <property type="protein sequence ID" value="CAD9633105.1"/>
    <property type="molecule type" value="Transcribed_RNA"/>
</dbReference>